<dbReference type="GeneTree" id="ENSGT00940000157348"/>
<dbReference type="InterPro" id="IPR027272">
    <property type="entry name" value="Piezo"/>
</dbReference>
<feature type="transmembrane region" description="Helical" evidence="1">
    <location>
        <begin position="172"/>
        <end position="194"/>
    </location>
</feature>
<reference evidence="4" key="1">
    <citation type="journal article" date="2006" name="Science">
        <title>Ancient noncoding elements conserved in the human genome.</title>
        <authorList>
            <person name="Venkatesh B."/>
            <person name="Kirkness E.F."/>
            <person name="Loh Y.H."/>
            <person name="Halpern A.L."/>
            <person name="Lee A.P."/>
            <person name="Johnson J."/>
            <person name="Dandona N."/>
            <person name="Viswanathan L.D."/>
            <person name="Tay A."/>
            <person name="Venter J.C."/>
            <person name="Strausberg R.L."/>
            <person name="Brenner S."/>
        </authorList>
    </citation>
    <scope>NUCLEOTIDE SEQUENCE [LARGE SCALE GENOMIC DNA]</scope>
</reference>
<name>A0A4W3J630_CALMI</name>
<reference evidence="3" key="4">
    <citation type="submission" date="2025-08" db="UniProtKB">
        <authorList>
            <consortium name="Ensembl"/>
        </authorList>
    </citation>
    <scope>IDENTIFICATION</scope>
</reference>
<feature type="domain" description="Piezo TM25-28" evidence="2">
    <location>
        <begin position="268"/>
        <end position="400"/>
    </location>
</feature>
<keyword evidence="4" id="KW-1185">Reference proteome</keyword>
<dbReference type="GO" id="GO:0016020">
    <property type="term" value="C:membrane"/>
    <property type="evidence" value="ECO:0007669"/>
    <property type="project" value="InterPro"/>
</dbReference>
<sequence>MLYQLNIVNPEEYSNNCTMSFPNETNLKPEEIALSTLYREPVDPANWFGFKKTSPLLPYIKNHLVLLTLLVFEVTVYRHQQHFRKRDQLSSPLVHLIFQDITRQDLDKGLVSCAKYFINFFFHKFGLEICLLMIVNVIGQRMNFLMLFHSCWLVAILTRRKRAMIAKLWPKYCLFQSLFLMYQYLLCVGMPPALCLDYPWRWAAPITINSNLIKWLFLPDFVTLPNATHLMYDFLLLVCASQQWQVFRNEKKEEMIIAAGENTDDSDPMVGREQNPVPNFINCRSYLDMLKVVVFRYIFWLVLAVVFATGSTRISVFGGGYLLASFYLLLFGRKLLMKPAGNYLNLWDCLIMYNVMVIISKNMLSLLACVFLKQLQSNFCWLIQLFSLHCTIKGYYNGEAFSSFHSFSLFVVLRS</sequence>
<dbReference type="InterPro" id="IPR031805">
    <property type="entry name" value="Piezo_TM25-28"/>
</dbReference>
<evidence type="ECO:0000313" key="3">
    <source>
        <dbReference type="Ensembl" id="ENSCMIP00000035031.1"/>
    </source>
</evidence>
<protein>
    <submittedName>
        <fullName evidence="3">Piezo type mechanosensitive ion channel component 1 (Er blood group)</fullName>
    </submittedName>
</protein>
<dbReference type="Proteomes" id="UP000314986">
    <property type="component" value="Unassembled WGS sequence"/>
</dbReference>
<keyword evidence="1" id="KW-1133">Transmembrane helix</keyword>
<dbReference type="Ensembl" id="ENSCMIT00000035553.1">
    <property type="protein sequence ID" value="ENSCMIP00000035031.1"/>
    <property type="gene ID" value="ENSCMIG00000014778.1"/>
</dbReference>
<evidence type="ECO:0000259" key="2">
    <source>
        <dbReference type="Pfam" id="PF15917"/>
    </source>
</evidence>
<organism evidence="3 4">
    <name type="scientific">Callorhinchus milii</name>
    <name type="common">Ghost shark</name>
    <dbReference type="NCBI Taxonomy" id="7868"/>
    <lineage>
        <taxon>Eukaryota</taxon>
        <taxon>Metazoa</taxon>
        <taxon>Chordata</taxon>
        <taxon>Craniata</taxon>
        <taxon>Vertebrata</taxon>
        <taxon>Chondrichthyes</taxon>
        <taxon>Holocephali</taxon>
        <taxon>Chimaeriformes</taxon>
        <taxon>Callorhinchidae</taxon>
        <taxon>Callorhinchus</taxon>
    </lineage>
</organism>
<feature type="transmembrane region" description="Helical" evidence="1">
    <location>
        <begin position="350"/>
        <end position="372"/>
    </location>
</feature>
<dbReference type="PANTHER" id="PTHR47049">
    <property type="entry name" value="PIEZO-TYPE MECHANOSENSITIVE ION CHANNEL HOMOLOG"/>
    <property type="match status" value="1"/>
</dbReference>
<dbReference type="GO" id="GO:0008381">
    <property type="term" value="F:mechanosensitive monoatomic ion channel activity"/>
    <property type="evidence" value="ECO:0007669"/>
    <property type="project" value="InterPro"/>
</dbReference>
<reference evidence="4" key="3">
    <citation type="journal article" date="2014" name="Nature">
        <title>Elephant shark genome provides unique insights into gnathostome evolution.</title>
        <authorList>
            <consortium name="International Elephant Shark Genome Sequencing Consortium"/>
            <person name="Venkatesh B."/>
            <person name="Lee A.P."/>
            <person name="Ravi V."/>
            <person name="Maurya A.K."/>
            <person name="Lian M.M."/>
            <person name="Swann J.B."/>
            <person name="Ohta Y."/>
            <person name="Flajnik M.F."/>
            <person name="Sutoh Y."/>
            <person name="Kasahara M."/>
            <person name="Hoon S."/>
            <person name="Gangu V."/>
            <person name="Roy S.W."/>
            <person name="Irimia M."/>
            <person name="Korzh V."/>
            <person name="Kondrychyn I."/>
            <person name="Lim Z.W."/>
            <person name="Tay B.H."/>
            <person name="Tohari S."/>
            <person name="Kong K.W."/>
            <person name="Ho S."/>
            <person name="Lorente-Galdos B."/>
            <person name="Quilez J."/>
            <person name="Marques-Bonet T."/>
            <person name="Raney B.J."/>
            <person name="Ingham P.W."/>
            <person name="Tay A."/>
            <person name="Hillier L.W."/>
            <person name="Minx P."/>
            <person name="Boehm T."/>
            <person name="Wilson R.K."/>
            <person name="Brenner S."/>
            <person name="Warren W.C."/>
        </authorList>
    </citation>
    <scope>NUCLEOTIDE SEQUENCE [LARGE SCALE GENOMIC DNA]</scope>
</reference>
<evidence type="ECO:0000313" key="4">
    <source>
        <dbReference type="Proteomes" id="UP000314986"/>
    </source>
</evidence>
<feature type="transmembrane region" description="Helical" evidence="1">
    <location>
        <begin position="56"/>
        <end position="77"/>
    </location>
</feature>
<gene>
    <name evidence="3" type="primary">piezo1</name>
</gene>
<keyword evidence="1" id="KW-0812">Transmembrane</keyword>
<feature type="transmembrane region" description="Helical" evidence="1">
    <location>
        <begin position="144"/>
        <end position="160"/>
    </location>
</feature>
<proteinExistence type="predicted"/>
<dbReference type="Pfam" id="PF15917">
    <property type="entry name" value="Piezo_TM25-28"/>
    <property type="match status" value="1"/>
</dbReference>
<reference evidence="4" key="2">
    <citation type="journal article" date="2007" name="PLoS Biol.">
        <title>Survey sequencing and comparative analysis of the elephant shark (Callorhinchus milii) genome.</title>
        <authorList>
            <person name="Venkatesh B."/>
            <person name="Kirkness E.F."/>
            <person name="Loh Y.H."/>
            <person name="Halpern A.L."/>
            <person name="Lee A.P."/>
            <person name="Johnson J."/>
            <person name="Dandona N."/>
            <person name="Viswanathan L.D."/>
            <person name="Tay A."/>
            <person name="Venter J.C."/>
            <person name="Strausberg R.L."/>
            <person name="Brenner S."/>
        </authorList>
    </citation>
    <scope>NUCLEOTIDE SEQUENCE [LARGE SCALE GENOMIC DNA]</scope>
</reference>
<dbReference type="AlphaFoldDB" id="A0A4W3J630"/>
<keyword evidence="1" id="KW-0472">Membrane</keyword>
<feature type="transmembrane region" description="Helical" evidence="1">
    <location>
        <begin position="297"/>
        <end position="330"/>
    </location>
</feature>
<feature type="transmembrane region" description="Helical" evidence="1">
    <location>
        <begin position="116"/>
        <end position="138"/>
    </location>
</feature>
<evidence type="ECO:0000256" key="1">
    <source>
        <dbReference type="SAM" id="Phobius"/>
    </source>
</evidence>
<accession>A0A4W3J630</accession>
<dbReference type="PANTHER" id="PTHR47049:SF5">
    <property type="entry name" value="PIEZO-TYPE MECHANOSENSITIVE ION CHANNEL COMPONENT"/>
    <property type="match status" value="1"/>
</dbReference>
<reference evidence="3" key="5">
    <citation type="submission" date="2025-09" db="UniProtKB">
        <authorList>
            <consortium name="Ensembl"/>
        </authorList>
    </citation>
    <scope>IDENTIFICATION</scope>
</reference>